<proteinExistence type="predicted"/>
<dbReference type="EMBL" id="KV748588">
    <property type="protein sequence ID" value="OCL14317.1"/>
    <property type="molecule type" value="Genomic_DNA"/>
</dbReference>
<feature type="compositionally biased region" description="Basic and acidic residues" evidence="1">
    <location>
        <begin position="47"/>
        <end position="56"/>
    </location>
</feature>
<evidence type="ECO:0000313" key="3">
    <source>
        <dbReference type="Proteomes" id="UP000250140"/>
    </source>
</evidence>
<gene>
    <name evidence="2" type="ORF">AOQ84DRAFT_351571</name>
</gene>
<evidence type="ECO:0000313" key="2">
    <source>
        <dbReference type="EMBL" id="OCL14317.1"/>
    </source>
</evidence>
<organism evidence="2 3">
    <name type="scientific">Glonium stellatum</name>
    <dbReference type="NCBI Taxonomy" id="574774"/>
    <lineage>
        <taxon>Eukaryota</taxon>
        <taxon>Fungi</taxon>
        <taxon>Dikarya</taxon>
        <taxon>Ascomycota</taxon>
        <taxon>Pezizomycotina</taxon>
        <taxon>Dothideomycetes</taxon>
        <taxon>Pleosporomycetidae</taxon>
        <taxon>Gloniales</taxon>
        <taxon>Gloniaceae</taxon>
        <taxon>Glonium</taxon>
    </lineage>
</organism>
<accession>A0A8E2FBU7</accession>
<reference evidence="2 3" key="1">
    <citation type="journal article" date="2016" name="Nat. Commun.">
        <title>Ectomycorrhizal ecology is imprinted in the genome of the dominant symbiotic fungus Cenococcum geophilum.</title>
        <authorList>
            <consortium name="DOE Joint Genome Institute"/>
            <person name="Peter M."/>
            <person name="Kohler A."/>
            <person name="Ohm R.A."/>
            <person name="Kuo A."/>
            <person name="Krutzmann J."/>
            <person name="Morin E."/>
            <person name="Arend M."/>
            <person name="Barry K.W."/>
            <person name="Binder M."/>
            <person name="Choi C."/>
            <person name="Clum A."/>
            <person name="Copeland A."/>
            <person name="Grisel N."/>
            <person name="Haridas S."/>
            <person name="Kipfer T."/>
            <person name="LaButti K."/>
            <person name="Lindquist E."/>
            <person name="Lipzen A."/>
            <person name="Maire R."/>
            <person name="Meier B."/>
            <person name="Mihaltcheva S."/>
            <person name="Molinier V."/>
            <person name="Murat C."/>
            <person name="Poggeler S."/>
            <person name="Quandt C.A."/>
            <person name="Sperisen C."/>
            <person name="Tritt A."/>
            <person name="Tisserant E."/>
            <person name="Crous P.W."/>
            <person name="Henrissat B."/>
            <person name="Nehls U."/>
            <person name="Egli S."/>
            <person name="Spatafora J.W."/>
            <person name="Grigoriev I.V."/>
            <person name="Martin F.M."/>
        </authorList>
    </citation>
    <scope>NUCLEOTIDE SEQUENCE [LARGE SCALE GENOMIC DNA]</scope>
    <source>
        <strain evidence="2 3">CBS 207.34</strain>
    </source>
</reference>
<feature type="region of interest" description="Disordered" evidence="1">
    <location>
        <begin position="42"/>
        <end position="61"/>
    </location>
</feature>
<sequence>MANTSTQSAESGGSLIQGTFGTEGSVKNFEVAVLEFDGSGGKQLVHHSRDNSKPDKPWGPPTVISTKATTNGALIESSYGNLEVVVNEGGKIAHYSRIDTKWEFQTIINKSGGATGAPAIIQSTYGTPEGPGNFEALIPCGKTIQHWSRDNSDDEFPWRHVHTFSNAATSNACIIQSTIKDVGKAGNLEAVVLEGSDVVLYTLAGTDWKKNPVPISTHGVDSQPGALMQSTYVQPSGTIGNYEFILLAANPNSPVVLEHWWRNNTDPARPWTRAKTIDVGLTSSGALMQSSYGNPGQPGNFEIVVHQGGNLVHYWRNNSDGSEPWIESGVVTPNAVPN</sequence>
<dbReference type="Proteomes" id="UP000250140">
    <property type="component" value="Unassembled WGS sequence"/>
</dbReference>
<keyword evidence="3" id="KW-1185">Reference proteome</keyword>
<name>A0A8E2FBU7_9PEZI</name>
<evidence type="ECO:0000256" key="1">
    <source>
        <dbReference type="SAM" id="MobiDB-lite"/>
    </source>
</evidence>
<dbReference type="OrthoDB" id="4469853at2759"/>
<dbReference type="AlphaFoldDB" id="A0A8E2FBU7"/>
<protein>
    <recommendedName>
        <fullName evidence="4">Fucose-specific lectin</fullName>
    </recommendedName>
</protein>
<evidence type="ECO:0008006" key="4">
    <source>
        <dbReference type="Google" id="ProtNLM"/>
    </source>
</evidence>